<organism evidence="3 4">
    <name type="scientific">Shuttleworthella satelles DSM 14600</name>
    <dbReference type="NCBI Taxonomy" id="626523"/>
    <lineage>
        <taxon>Bacteria</taxon>
        <taxon>Bacillati</taxon>
        <taxon>Bacillota</taxon>
        <taxon>Clostridia</taxon>
        <taxon>Lachnospirales</taxon>
        <taxon>Lachnospiraceae</taxon>
        <taxon>Shuttleworthella</taxon>
    </lineage>
</organism>
<dbReference type="InterPro" id="IPR011335">
    <property type="entry name" value="Restrct_endonuc-II-like"/>
</dbReference>
<dbReference type="CDD" id="cd20736">
    <property type="entry name" value="PoNe_Nuclease"/>
    <property type="match status" value="1"/>
</dbReference>
<dbReference type="EMBL" id="ACIP02000002">
    <property type="protein sequence ID" value="EEP28294.1"/>
    <property type="molecule type" value="Genomic_DNA"/>
</dbReference>
<evidence type="ECO:0000256" key="2">
    <source>
        <dbReference type="HAMAP-Rule" id="MF_00048"/>
    </source>
</evidence>
<reference evidence="3" key="1">
    <citation type="submission" date="2009-04" db="EMBL/GenBank/DDBJ databases">
        <authorList>
            <person name="Weinstock G."/>
            <person name="Sodergren E."/>
            <person name="Clifton S."/>
            <person name="Fulton L."/>
            <person name="Fulton B."/>
            <person name="Courtney L."/>
            <person name="Fronick C."/>
            <person name="Harrison M."/>
            <person name="Strong C."/>
            <person name="Farmer C."/>
            <person name="Delahaunty K."/>
            <person name="Markovic C."/>
            <person name="Hall O."/>
            <person name="Minx P."/>
            <person name="Tomlinson C."/>
            <person name="Mitreva M."/>
            <person name="Nelson J."/>
            <person name="Hou S."/>
            <person name="Wollam A."/>
            <person name="Pepin K.H."/>
            <person name="Johnson M."/>
            <person name="Bhonagiri V."/>
            <person name="Nash W.E."/>
            <person name="Warren W."/>
            <person name="Chinwalla A."/>
            <person name="Mardis E.R."/>
            <person name="Wilson R.K."/>
        </authorList>
    </citation>
    <scope>NUCLEOTIDE SEQUENCE [LARGE SCALE GENOMIC DNA]</scope>
    <source>
        <strain evidence="3">DSM 14600</strain>
    </source>
</reference>
<gene>
    <name evidence="3" type="ORF">GCWU000342_01102</name>
</gene>
<dbReference type="Pfam" id="PF02021">
    <property type="entry name" value="UPF0102"/>
    <property type="match status" value="1"/>
</dbReference>
<dbReference type="eggNOG" id="COG0792">
    <property type="taxonomic scope" value="Bacteria"/>
</dbReference>
<proteinExistence type="inferred from homology"/>
<sequence length="116" mass="13260">MGSVNRRKEGSFYERRAGDYLTGQGLTLVEFNFSCRLGEIDLVAREGTCLVFVEVKYRRSRRFGLPEEAVGPSKMRTIRKVAGYYCLTHGICQTTPVRFDLVAIEGEEIRHYRGAF</sequence>
<keyword evidence="4" id="KW-1185">Reference proteome</keyword>
<dbReference type="Proteomes" id="UP000003494">
    <property type="component" value="Unassembled WGS sequence"/>
</dbReference>
<dbReference type="STRING" id="626523.GCWU000342_01102"/>
<comment type="similarity">
    <text evidence="1 2">Belongs to the UPF0102 family.</text>
</comment>
<dbReference type="GO" id="GO:0003676">
    <property type="term" value="F:nucleic acid binding"/>
    <property type="evidence" value="ECO:0007669"/>
    <property type="project" value="InterPro"/>
</dbReference>
<dbReference type="InterPro" id="IPR011856">
    <property type="entry name" value="tRNA_endonuc-like_dom_sf"/>
</dbReference>
<dbReference type="HAMAP" id="MF_00048">
    <property type="entry name" value="UPF0102"/>
    <property type="match status" value="1"/>
</dbReference>
<protein>
    <recommendedName>
        <fullName evidence="2">UPF0102 protein GCWU000342_01102</fullName>
    </recommendedName>
</protein>
<dbReference type="NCBIfam" id="NF009150">
    <property type="entry name" value="PRK12497.1-3"/>
    <property type="match status" value="1"/>
</dbReference>
<evidence type="ECO:0000256" key="1">
    <source>
        <dbReference type="ARBA" id="ARBA00006738"/>
    </source>
</evidence>
<name>C4GB01_9FIRM</name>
<accession>C4GB01</accession>
<dbReference type="PANTHER" id="PTHR34039:SF1">
    <property type="entry name" value="UPF0102 PROTEIN YRAN"/>
    <property type="match status" value="1"/>
</dbReference>
<dbReference type="HOGENOM" id="CLU_115353_1_1_9"/>
<dbReference type="InterPro" id="IPR003509">
    <property type="entry name" value="UPF0102_YraN-like"/>
</dbReference>
<dbReference type="PANTHER" id="PTHR34039">
    <property type="entry name" value="UPF0102 PROTEIN YRAN"/>
    <property type="match status" value="1"/>
</dbReference>
<dbReference type="AlphaFoldDB" id="C4GB01"/>
<dbReference type="Gene3D" id="3.40.1350.10">
    <property type="match status" value="1"/>
</dbReference>
<dbReference type="SUPFAM" id="SSF52980">
    <property type="entry name" value="Restriction endonuclease-like"/>
    <property type="match status" value="1"/>
</dbReference>
<evidence type="ECO:0000313" key="4">
    <source>
        <dbReference type="Proteomes" id="UP000003494"/>
    </source>
</evidence>
<evidence type="ECO:0000313" key="3">
    <source>
        <dbReference type="EMBL" id="EEP28294.1"/>
    </source>
</evidence>
<dbReference type="RefSeq" id="WP_006906112.1">
    <property type="nucleotide sequence ID" value="NZ_GG665866.1"/>
</dbReference>
<comment type="caution">
    <text evidence="3">The sequence shown here is derived from an EMBL/GenBank/DDBJ whole genome shotgun (WGS) entry which is preliminary data.</text>
</comment>